<dbReference type="SUPFAM" id="SSF75011">
    <property type="entry name" value="3-carboxy-cis,cis-mucoante lactonizing enzyme"/>
    <property type="match status" value="1"/>
</dbReference>
<protein>
    <submittedName>
        <fullName evidence="2">Lactonase family protein</fullName>
    </submittedName>
</protein>
<evidence type="ECO:0000313" key="2">
    <source>
        <dbReference type="EMBL" id="WXB02720.1"/>
    </source>
</evidence>
<organism evidence="2 3">
    <name type="scientific">Pendulispora rubella</name>
    <dbReference type="NCBI Taxonomy" id="2741070"/>
    <lineage>
        <taxon>Bacteria</taxon>
        <taxon>Pseudomonadati</taxon>
        <taxon>Myxococcota</taxon>
        <taxon>Myxococcia</taxon>
        <taxon>Myxococcales</taxon>
        <taxon>Sorangiineae</taxon>
        <taxon>Pendulisporaceae</taxon>
        <taxon>Pendulispora</taxon>
    </lineage>
</organism>
<keyword evidence="1" id="KW-0472">Membrane</keyword>
<dbReference type="Pfam" id="PF10282">
    <property type="entry name" value="Lactonase"/>
    <property type="match status" value="1"/>
</dbReference>
<accession>A0ABZ2KVY3</accession>
<dbReference type="Proteomes" id="UP001374803">
    <property type="component" value="Chromosome"/>
</dbReference>
<keyword evidence="1" id="KW-1133">Transmembrane helix</keyword>
<evidence type="ECO:0000313" key="3">
    <source>
        <dbReference type="Proteomes" id="UP001374803"/>
    </source>
</evidence>
<dbReference type="InterPro" id="IPR019405">
    <property type="entry name" value="Lactonase_7-beta_prop"/>
</dbReference>
<keyword evidence="1" id="KW-0812">Transmembrane</keyword>
<name>A0ABZ2KVY3_9BACT</name>
<gene>
    <name evidence="2" type="ORF">LVJ94_38140</name>
</gene>
<dbReference type="EMBL" id="CP089983">
    <property type="protein sequence ID" value="WXB02720.1"/>
    <property type="molecule type" value="Genomic_DNA"/>
</dbReference>
<reference evidence="2" key="1">
    <citation type="submission" date="2021-12" db="EMBL/GenBank/DDBJ databases">
        <title>Discovery of the Pendulisporaceae a myxobacterial family with distinct sporulation behavior and unique specialized metabolism.</title>
        <authorList>
            <person name="Garcia R."/>
            <person name="Popoff A."/>
            <person name="Bader C.D."/>
            <person name="Loehr J."/>
            <person name="Walesch S."/>
            <person name="Walt C."/>
            <person name="Boldt J."/>
            <person name="Bunk B."/>
            <person name="Haeckl F.J.F.P.J."/>
            <person name="Gunesch A.P."/>
            <person name="Birkelbach J."/>
            <person name="Nuebel U."/>
            <person name="Pietschmann T."/>
            <person name="Bach T."/>
            <person name="Mueller R."/>
        </authorList>
    </citation>
    <scope>NUCLEOTIDE SEQUENCE</scope>
    <source>
        <strain evidence="2">MSr11367</strain>
    </source>
</reference>
<keyword evidence="3" id="KW-1185">Reference proteome</keyword>
<dbReference type="PROSITE" id="PS51257">
    <property type="entry name" value="PROKAR_LIPOPROTEIN"/>
    <property type="match status" value="1"/>
</dbReference>
<dbReference type="RefSeq" id="WP_394832349.1">
    <property type="nucleotide sequence ID" value="NZ_CP089929.1"/>
</dbReference>
<feature type="transmembrane region" description="Helical" evidence="1">
    <location>
        <begin position="6"/>
        <end position="27"/>
    </location>
</feature>
<dbReference type="Gene3D" id="2.130.10.10">
    <property type="entry name" value="YVTN repeat-like/Quinoprotein amine dehydrogenase"/>
    <property type="match status" value="1"/>
</dbReference>
<sequence>MRTSSIARVLSTMGLMGMVASVAFVACGSNDSNDTFRGASLDASVDAFSDVSATRADAGLGRPLVYVGSNDGKIRTYSFDTGTYAFTLLDTVDTARSPSFLAFDPDHQYAYAVADRQGQVRAFSVGRSNGKLTPLQTITELRGLDLPHGTSHRLNGTAPFDSIHFISRTHRGVDKRRYVRRPGQLRIG</sequence>
<dbReference type="InterPro" id="IPR015943">
    <property type="entry name" value="WD40/YVTN_repeat-like_dom_sf"/>
</dbReference>
<evidence type="ECO:0000256" key="1">
    <source>
        <dbReference type="SAM" id="Phobius"/>
    </source>
</evidence>
<proteinExistence type="predicted"/>